<feature type="domain" description="C2H2-type" evidence="8">
    <location>
        <begin position="351"/>
        <end position="373"/>
    </location>
</feature>
<feature type="domain" description="C2H2-type" evidence="8">
    <location>
        <begin position="378"/>
        <end position="406"/>
    </location>
</feature>
<keyword evidence="3" id="KW-0677">Repeat</keyword>
<feature type="domain" description="C2H2-type" evidence="8">
    <location>
        <begin position="553"/>
        <end position="580"/>
    </location>
</feature>
<reference evidence="9 10" key="1">
    <citation type="journal article" date="2019" name="PLoS Biol.">
        <title>Sex chromosomes control vertical transmission of feminizing Wolbachia symbionts in an isopod.</title>
        <authorList>
            <person name="Becking T."/>
            <person name="Chebbi M.A."/>
            <person name="Giraud I."/>
            <person name="Moumen B."/>
            <person name="Laverre T."/>
            <person name="Caubet Y."/>
            <person name="Peccoud J."/>
            <person name="Gilbert C."/>
            <person name="Cordaux R."/>
        </authorList>
    </citation>
    <scope>NUCLEOTIDE SEQUENCE [LARGE SCALE GENOMIC DNA]</scope>
    <source>
        <strain evidence="9">ANa2</strain>
        <tissue evidence="9">Whole body excluding digestive tract and cuticle</tissue>
    </source>
</reference>
<dbReference type="PANTHER" id="PTHR24379">
    <property type="entry name" value="KRAB AND ZINC FINGER DOMAIN-CONTAINING"/>
    <property type="match status" value="1"/>
</dbReference>
<gene>
    <name evidence="9" type="ORF">Anas_10698</name>
</gene>
<dbReference type="AlphaFoldDB" id="A0A5N5TGK1"/>
<keyword evidence="5" id="KW-0862">Zinc</keyword>
<evidence type="ECO:0000256" key="3">
    <source>
        <dbReference type="ARBA" id="ARBA00022737"/>
    </source>
</evidence>
<proteinExistence type="predicted"/>
<dbReference type="Gene3D" id="3.30.160.60">
    <property type="entry name" value="Classic Zinc Finger"/>
    <property type="match status" value="8"/>
</dbReference>
<dbReference type="Proteomes" id="UP000326759">
    <property type="component" value="Unassembled WGS sequence"/>
</dbReference>
<dbReference type="GO" id="GO:0008270">
    <property type="term" value="F:zinc ion binding"/>
    <property type="evidence" value="ECO:0007669"/>
    <property type="project" value="UniProtKB-KW"/>
</dbReference>
<dbReference type="InterPro" id="IPR013087">
    <property type="entry name" value="Znf_C2H2_type"/>
</dbReference>
<dbReference type="FunFam" id="3.30.160.60:FF:000870">
    <property type="entry name" value="zinc finger protein 197 isoform X1"/>
    <property type="match status" value="1"/>
</dbReference>
<feature type="domain" description="C2H2-type" evidence="8">
    <location>
        <begin position="493"/>
        <end position="521"/>
    </location>
</feature>
<organism evidence="9 10">
    <name type="scientific">Armadillidium nasatum</name>
    <dbReference type="NCBI Taxonomy" id="96803"/>
    <lineage>
        <taxon>Eukaryota</taxon>
        <taxon>Metazoa</taxon>
        <taxon>Ecdysozoa</taxon>
        <taxon>Arthropoda</taxon>
        <taxon>Crustacea</taxon>
        <taxon>Multicrustacea</taxon>
        <taxon>Malacostraca</taxon>
        <taxon>Eumalacostraca</taxon>
        <taxon>Peracarida</taxon>
        <taxon>Isopoda</taxon>
        <taxon>Oniscidea</taxon>
        <taxon>Crinocheta</taxon>
        <taxon>Armadillidiidae</taxon>
        <taxon>Armadillidium</taxon>
    </lineage>
</organism>
<sequence length="653" mass="76215">MLSDYPALCVLAMSLKARSEPILVQQLGKLLMRHMDKFLNDDASLPTSQSEISLDETDFQNLPVIKDFQSRFERRNLFANCSDCDKSLIAYTTFRSHLVKDHSISEYEADELVLKQWIEKKMQKDEKTTKLPCPWCHENFISFEDYYKHLHFKHFFYSFAKYCLLVSMHIEEGVLCPLCEDSVNSVSLLEEHLESAHSDVSIRICLLCEETCGGKGALLRHINHHIMGVQKCPICSCRYSTQRQVSSHLEFIHKNKYSVKCTECSQCFDSYSNYESHKEEVHKTNEENGENCLPLIGRKLETDSVIKLSKQKINLEPNSSLAFCDLCKLSFTFKSQYERHLYSNHPHLFKYRCEECECLFKNYGGLISHQISHFFGLHHCPHCNAKFSKVDQIKKHLKFSHPFVKGLECKLCVKNFKTYDTYLNHLKLKHPEVSGKAILNVHCTVCQKSFANNHQLQLHARNHQKEMSVCTICGMKVKYMSSHMNSHTKDVVYKCQDCDAKYSNKSSLIFHRKRIHLGDLGKKFSCEECSKKFISKDRLEVHVSRVHHGERNYKCNFCDKTYKNRVSLTYHVRKHTGYKPHECTFCHKSFEIPTSLKQHVEKDHKAMYKGVYYKKKNSQIQIEDEVDDFQQEEVHINIPSDMRKEVVIVGKSA</sequence>
<evidence type="ECO:0000259" key="8">
    <source>
        <dbReference type="PROSITE" id="PS50157"/>
    </source>
</evidence>
<keyword evidence="6" id="KW-0539">Nucleus</keyword>
<keyword evidence="4 7" id="KW-0863">Zinc-finger</keyword>
<dbReference type="GO" id="GO:0005634">
    <property type="term" value="C:nucleus"/>
    <property type="evidence" value="ECO:0007669"/>
    <property type="project" value="UniProtKB-SubCell"/>
</dbReference>
<protein>
    <submittedName>
        <fullName evidence="9">Zinc finger protein</fullName>
    </submittedName>
</protein>
<evidence type="ECO:0000313" key="9">
    <source>
        <dbReference type="EMBL" id="KAB7504050.1"/>
    </source>
</evidence>
<name>A0A5N5TGK1_9CRUS</name>
<dbReference type="InterPro" id="IPR036236">
    <property type="entry name" value="Znf_C2H2_sf"/>
</dbReference>
<dbReference type="EMBL" id="SEYY01003886">
    <property type="protein sequence ID" value="KAB7504050.1"/>
    <property type="molecule type" value="Genomic_DNA"/>
</dbReference>
<evidence type="ECO:0000256" key="1">
    <source>
        <dbReference type="ARBA" id="ARBA00004123"/>
    </source>
</evidence>
<dbReference type="OrthoDB" id="6338024at2759"/>
<evidence type="ECO:0000256" key="5">
    <source>
        <dbReference type="ARBA" id="ARBA00022833"/>
    </source>
</evidence>
<evidence type="ECO:0000256" key="7">
    <source>
        <dbReference type="PROSITE-ProRule" id="PRU00042"/>
    </source>
</evidence>
<feature type="domain" description="C2H2-type" evidence="8">
    <location>
        <begin position="259"/>
        <end position="287"/>
    </location>
</feature>
<comment type="subcellular location">
    <subcellularLocation>
        <location evidence="1">Nucleus</location>
    </subcellularLocation>
</comment>
<dbReference type="PROSITE" id="PS00028">
    <property type="entry name" value="ZINC_FINGER_C2H2_1"/>
    <property type="match status" value="13"/>
</dbReference>
<keyword evidence="10" id="KW-1185">Reference proteome</keyword>
<evidence type="ECO:0000256" key="2">
    <source>
        <dbReference type="ARBA" id="ARBA00022723"/>
    </source>
</evidence>
<feature type="domain" description="C2H2-type" evidence="8">
    <location>
        <begin position="441"/>
        <end position="468"/>
    </location>
</feature>
<keyword evidence="2" id="KW-0479">Metal-binding</keyword>
<evidence type="ECO:0000313" key="10">
    <source>
        <dbReference type="Proteomes" id="UP000326759"/>
    </source>
</evidence>
<dbReference type="SMART" id="SM00355">
    <property type="entry name" value="ZnF_C2H2"/>
    <property type="match status" value="16"/>
</dbReference>
<evidence type="ECO:0000256" key="4">
    <source>
        <dbReference type="ARBA" id="ARBA00022771"/>
    </source>
</evidence>
<dbReference type="PANTHER" id="PTHR24379:SF127">
    <property type="entry name" value="BLOODY FINGERS-RELATED"/>
    <property type="match status" value="1"/>
</dbReference>
<accession>A0A5N5TGK1</accession>
<feature type="domain" description="C2H2-type" evidence="8">
    <location>
        <begin position="524"/>
        <end position="552"/>
    </location>
</feature>
<dbReference type="Pfam" id="PF00096">
    <property type="entry name" value="zf-C2H2"/>
    <property type="match status" value="3"/>
</dbReference>
<dbReference type="SUPFAM" id="SSF57667">
    <property type="entry name" value="beta-beta-alpha zinc fingers"/>
    <property type="match status" value="5"/>
</dbReference>
<comment type="caution">
    <text evidence="9">The sequence shown here is derived from an EMBL/GenBank/DDBJ whole genome shotgun (WGS) entry which is preliminary data.</text>
</comment>
<dbReference type="PROSITE" id="PS50157">
    <property type="entry name" value="ZINC_FINGER_C2H2_2"/>
    <property type="match status" value="8"/>
</dbReference>
<feature type="domain" description="C2H2-type" evidence="8">
    <location>
        <begin position="581"/>
        <end position="609"/>
    </location>
</feature>
<evidence type="ECO:0000256" key="6">
    <source>
        <dbReference type="ARBA" id="ARBA00023242"/>
    </source>
</evidence>